<reference evidence="1" key="2">
    <citation type="journal article" date="2015" name="Data Brief">
        <title>Shoot transcriptome of the giant reed, Arundo donax.</title>
        <authorList>
            <person name="Barrero R.A."/>
            <person name="Guerrero F.D."/>
            <person name="Moolhuijzen P."/>
            <person name="Goolsby J.A."/>
            <person name="Tidwell J."/>
            <person name="Bellgard S.E."/>
            <person name="Bellgard M.I."/>
        </authorList>
    </citation>
    <scope>NUCLEOTIDE SEQUENCE</scope>
    <source>
        <tissue evidence="1">Shoot tissue taken approximately 20 cm above the soil surface</tissue>
    </source>
</reference>
<dbReference type="AlphaFoldDB" id="A0A0A9AH36"/>
<evidence type="ECO:0000313" key="1">
    <source>
        <dbReference type="EMBL" id="JAD50989.1"/>
    </source>
</evidence>
<organism evidence="1">
    <name type="scientific">Arundo donax</name>
    <name type="common">Giant reed</name>
    <name type="synonym">Donax arundinaceus</name>
    <dbReference type="NCBI Taxonomy" id="35708"/>
    <lineage>
        <taxon>Eukaryota</taxon>
        <taxon>Viridiplantae</taxon>
        <taxon>Streptophyta</taxon>
        <taxon>Embryophyta</taxon>
        <taxon>Tracheophyta</taxon>
        <taxon>Spermatophyta</taxon>
        <taxon>Magnoliopsida</taxon>
        <taxon>Liliopsida</taxon>
        <taxon>Poales</taxon>
        <taxon>Poaceae</taxon>
        <taxon>PACMAD clade</taxon>
        <taxon>Arundinoideae</taxon>
        <taxon>Arundineae</taxon>
        <taxon>Arundo</taxon>
    </lineage>
</organism>
<protein>
    <submittedName>
        <fullName evidence="1">Uncharacterized protein</fullName>
    </submittedName>
</protein>
<name>A0A0A9AH36_ARUDO</name>
<reference evidence="1" key="1">
    <citation type="submission" date="2014-09" db="EMBL/GenBank/DDBJ databases">
        <authorList>
            <person name="Magalhaes I.L.F."/>
            <person name="Oliveira U."/>
            <person name="Santos F.R."/>
            <person name="Vidigal T.H.D.A."/>
            <person name="Brescovit A.D."/>
            <person name="Santos A.J."/>
        </authorList>
    </citation>
    <scope>NUCLEOTIDE SEQUENCE</scope>
    <source>
        <tissue evidence="1">Shoot tissue taken approximately 20 cm above the soil surface</tissue>
    </source>
</reference>
<dbReference type="EMBL" id="GBRH01246906">
    <property type="protein sequence ID" value="JAD50989.1"/>
    <property type="molecule type" value="Transcribed_RNA"/>
</dbReference>
<accession>A0A0A9AH36</accession>
<sequence>MCFSFIVACLINPCMHVLFE</sequence>
<proteinExistence type="predicted"/>